<feature type="region of interest" description="Disordered" evidence="1">
    <location>
        <begin position="94"/>
        <end position="117"/>
    </location>
</feature>
<sequence>MRQSRRAGSRLPLAVAKSVCVAPEHVACWVPATRQTAGAGCTLLKQSNASTRGTSRVEWLAVQRTRGEISLCWNVASSLMMAGISLTALNMQPREMASSSPTSSPPTGDSSAAGSDQAIQEGDLVETQVHNQHKPPSPVVLVVSSSQSVVHQLQQSLPAYSRCLSAGTLQQALTVLRSDVASLDVLLLDMEGSASMALLEAVRVPETPCSSSPSRGLQWPVSWVRMQSRSAGV</sequence>
<dbReference type="Proteomes" id="UP000485058">
    <property type="component" value="Unassembled WGS sequence"/>
</dbReference>
<evidence type="ECO:0000256" key="1">
    <source>
        <dbReference type="SAM" id="MobiDB-lite"/>
    </source>
</evidence>
<keyword evidence="3" id="KW-1185">Reference proteome</keyword>
<feature type="compositionally biased region" description="Low complexity" evidence="1">
    <location>
        <begin position="97"/>
        <end position="115"/>
    </location>
</feature>
<dbReference type="EMBL" id="BLLF01003545">
    <property type="protein sequence ID" value="GFH27612.1"/>
    <property type="molecule type" value="Genomic_DNA"/>
</dbReference>
<proteinExistence type="predicted"/>
<dbReference type="AlphaFoldDB" id="A0A6A0A566"/>
<comment type="caution">
    <text evidence="2">The sequence shown here is derived from an EMBL/GenBank/DDBJ whole genome shotgun (WGS) entry which is preliminary data.</text>
</comment>
<name>A0A6A0A566_HAELA</name>
<accession>A0A6A0A566</accession>
<gene>
    <name evidence="2" type="ORF">HaLaN_25965</name>
</gene>
<protein>
    <submittedName>
        <fullName evidence="2">Uncharacterized protein</fullName>
    </submittedName>
</protein>
<evidence type="ECO:0000313" key="3">
    <source>
        <dbReference type="Proteomes" id="UP000485058"/>
    </source>
</evidence>
<organism evidence="2 3">
    <name type="scientific">Haematococcus lacustris</name>
    <name type="common">Green alga</name>
    <name type="synonym">Haematococcus pluvialis</name>
    <dbReference type="NCBI Taxonomy" id="44745"/>
    <lineage>
        <taxon>Eukaryota</taxon>
        <taxon>Viridiplantae</taxon>
        <taxon>Chlorophyta</taxon>
        <taxon>core chlorophytes</taxon>
        <taxon>Chlorophyceae</taxon>
        <taxon>CS clade</taxon>
        <taxon>Chlamydomonadales</taxon>
        <taxon>Haematococcaceae</taxon>
        <taxon>Haematococcus</taxon>
    </lineage>
</organism>
<reference evidence="2 3" key="1">
    <citation type="submission" date="2020-02" db="EMBL/GenBank/DDBJ databases">
        <title>Draft genome sequence of Haematococcus lacustris strain NIES-144.</title>
        <authorList>
            <person name="Morimoto D."/>
            <person name="Nakagawa S."/>
            <person name="Yoshida T."/>
            <person name="Sawayama S."/>
        </authorList>
    </citation>
    <scope>NUCLEOTIDE SEQUENCE [LARGE SCALE GENOMIC DNA]</scope>
    <source>
        <strain evidence="2 3">NIES-144</strain>
    </source>
</reference>
<evidence type="ECO:0000313" key="2">
    <source>
        <dbReference type="EMBL" id="GFH27612.1"/>
    </source>
</evidence>